<gene>
    <name evidence="2" type="ORF">DFR28_101271</name>
</gene>
<evidence type="ECO:0000313" key="3">
    <source>
        <dbReference type="Proteomes" id="UP000253083"/>
    </source>
</evidence>
<dbReference type="InterPro" id="IPR050923">
    <property type="entry name" value="Cell_Proc_Reg/RNA_Proc"/>
</dbReference>
<dbReference type="InParanoid" id="A0A395JN37"/>
<dbReference type="Gene3D" id="2.60.200.20">
    <property type="match status" value="1"/>
</dbReference>
<keyword evidence="3" id="KW-1185">Reference proteome</keyword>
<dbReference type="SMART" id="SM00240">
    <property type="entry name" value="FHA"/>
    <property type="match status" value="1"/>
</dbReference>
<sequence length="336" mass="38844">MTIIVQKIQPHYVFLNLMAHLKYSETQDIAYLRAYHTIGRRRNQVNTCLEFDFVSKLHSLIEWKGECWMIRDMSANGTWVNGERIDSFTSYLLKKGDVIEIAGQDGVKFEFCDESPPHDMIYQVEQKLNVCSLTEDCMLPNDETPEVELYKCPERQQWFATRVGAEQGHQSELGPFEHDSELNVGGNHWRFFLGSEQSKTVVIESIKPEMSAVEFRFDISQDEESTKLTLIQGTQEQDLFERGHHYILAHLLRHKHAQLMDSIDLLDAGWMSCSDLGRDMGVDEKYLNIMIFRARKQIGQALLGYSGSAKLFERRRGAIRTGISKYSIYKGSKREI</sequence>
<dbReference type="CDD" id="cd00060">
    <property type="entry name" value="FHA"/>
    <property type="match status" value="1"/>
</dbReference>
<dbReference type="PROSITE" id="PS50006">
    <property type="entry name" value="FHA_DOMAIN"/>
    <property type="match status" value="1"/>
</dbReference>
<dbReference type="InterPro" id="IPR000253">
    <property type="entry name" value="FHA_dom"/>
</dbReference>
<dbReference type="EMBL" id="QNRT01000001">
    <property type="protein sequence ID" value="RBP52887.1"/>
    <property type="molecule type" value="Genomic_DNA"/>
</dbReference>
<dbReference type="SUPFAM" id="SSF49879">
    <property type="entry name" value="SMAD/FHA domain"/>
    <property type="match status" value="1"/>
</dbReference>
<feature type="domain" description="FHA" evidence="1">
    <location>
        <begin position="36"/>
        <end position="85"/>
    </location>
</feature>
<reference evidence="2 3" key="1">
    <citation type="submission" date="2018-06" db="EMBL/GenBank/DDBJ databases">
        <title>Genomic Encyclopedia of Type Strains, Phase IV (KMG-IV): sequencing the most valuable type-strain genomes for metagenomic binning, comparative biology and taxonomic classification.</title>
        <authorList>
            <person name="Goeker M."/>
        </authorList>
    </citation>
    <scope>NUCLEOTIDE SEQUENCE [LARGE SCALE GENOMIC DNA]</scope>
    <source>
        <strain evidence="2 3">DSM 24032</strain>
    </source>
</reference>
<dbReference type="Proteomes" id="UP000253083">
    <property type="component" value="Unassembled WGS sequence"/>
</dbReference>
<dbReference type="InterPro" id="IPR008984">
    <property type="entry name" value="SMAD_FHA_dom_sf"/>
</dbReference>
<dbReference type="OrthoDB" id="273564at2"/>
<dbReference type="AlphaFoldDB" id="A0A395JN37"/>
<name>A0A395JN37_9GAMM</name>
<accession>A0A395JN37</accession>
<dbReference type="Pfam" id="PF00498">
    <property type="entry name" value="FHA"/>
    <property type="match status" value="1"/>
</dbReference>
<proteinExistence type="predicted"/>
<comment type="caution">
    <text evidence="2">The sequence shown here is derived from an EMBL/GenBank/DDBJ whole genome shotgun (WGS) entry which is preliminary data.</text>
</comment>
<evidence type="ECO:0000259" key="1">
    <source>
        <dbReference type="PROSITE" id="PS50006"/>
    </source>
</evidence>
<dbReference type="PANTHER" id="PTHR23308">
    <property type="entry name" value="NUCLEAR INHIBITOR OF PROTEIN PHOSPHATASE-1"/>
    <property type="match status" value="1"/>
</dbReference>
<protein>
    <submittedName>
        <fullName evidence="2">FHA domain protein</fullName>
    </submittedName>
</protein>
<dbReference type="RefSeq" id="WP_113952500.1">
    <property type="nucleotide sequence ID" value="NZ_QNRT01000001.1"/>
</dbReference>
<evidence type="ECO:0000313" key="2">
    <source>
        <dbReference type="EMBL" id="RBP52887.1"/>
    </source>
</evidence>
<organism evidence="2 3">
    <name type="scientific">Arenicella xantha</name>
    <dbReference type="NCBI Taxonomy" id="644221"/>
    <lineage>
        <taxon>Bacteria</taxon>
        <taxon>Pseudomonadati</taxon>
        <taxon>Pseudomonadota</taxon>
        <taxon>Gammaproteobacteria</taxon>
        <taxon>Arenicellales</taxon>
        <taxon>Arenicellaceae</taxon>
        <taxon>Arenicella</taxon>
    </lineage>
</organism>